<feature type="domain" description="Cystatin LXN-type" evidence="5">
    <location>
        <begin position="406"/>
        <end position="504"/>
    </location>
</feature>
<evidence type="ECO:0000313" key="7">
    <source>
        <dbReference type="Proteomes" id="UP000233556"/>
    </source>
</evidence>
<dbReference type="Gene3D" id="3.10.450.10">
    <property type="match status" value="2"/>
</dbReference>
<dbReference type="PROSITE" id="PS52033">
    <property type="entry name" value="CYSTATIN_LXN"/>
    <property type="match status" value="2"/>
</dbReference>
<comment type="similarity">
    <text evidence="1 4">Belongs to the protease inhibitor I47 (latexin) family.</text>
</comment>
<dbReference type="SUPFAM" id="SSF56672">
    <property type="entry name" value="DNA/RNA polymerases"/>
    <property type="match status" value="1"/>
</dbReference>
<name>A0A2I0U3Y5_LIMLA</name>
<evidence type="ECO:0000256" key="4">
    <source>
        <dbReference type="PROSITE-ProRule" id="PRU01377"/>
    </source>
</evidence>
<gene>
    <name evidence="6" type="ORF">llap_8978</name>
</gene>
<dbReference type="CDD" id="cd01650">
    <property type="entry name" value="RT_nLTR_like"/>
    <property type="match status" value="1"/>
</dbReference>
<keyword evidence="3" id="KW-0677">Repeat</keyword>
<organism evidence="6 7">
    <name type="scientific">Limosa lapponica baueri</name>
    <dbReference type="NCBI Taxonomy" id="1758121"/>
    <lineage>
        <taxon>Eukaryota</taxon>
        <taxon>Metazoa</taxon>
        <taxon>Chordata</taxon>
        <taxon>Craniata</taxon>
        <taxon>Vertebrata</taxon>
        <taxon>Euteleostomi</taxon>
        <taxon>Archelosauria</taxon>
        <taxon>Archosauria</taxon>
        <taxon>Dinosauria</taxon>
        <taxon>Saurischia</taxon>
        <taxon>Theropoda</taxon>
        <taxon>Coelurosauria</taxon>
        <taxon>Aves</taxon>
        <taxon>Neognathae</taxon>
        <taxon>Neoaves</taxon>
        <taxon>Charadriiformes</taxon>
        <taxon>Scolopacidae</taxon>
        <taxon>Limosa</taxon>
    </lineage>
</organism>
<dbReference type="InterPro" id="IPR000477">
    <property type="entry name" value="RT_dom"/>
</dbReference>
<dbReference type="AlphaFoldDB" id="A0A2I0U3Y5"/>
<sequence length="648" mass="73264">MAAGRGPVQVCEGGGIRSRHKYGCCKRPESPDDPPIITLRKAMLKNSGHNWIHRWCPGRLLILQGGTLKSTGEGHPRFSKMSQQGRRPAWLNRELWLDLWNKRKVCDLWKRGLVTYEQYQDVVKLCRRKIRRAKAQAELSLATTVKDNKKRFFQYINRKRKTSENMGPLMNEVGALVVEDKEKAELLNAFFASVFTAKTVPHESQTLETRGKVWREEDFPSVEEDWVRDHLSKLDIHKSMGPDGMHPRVLRELADVIAGPLSIIFERSWRTGEVPEDWRKANITPVYKKVKKEDPGNYRPISLTSVPGKVMEQLVLDVISKHLKEQEVIGSSQHGFTKGKSCLTNLIAFYDVITGWLDEGRAADVICLDFSKAFDTGSHNILLRKLRKCGLDEGAVSPLLVAASGAERELEPSSRLAAGAARVALHYLNFQAASPGALRELGQIRKATLKNTPDSEPKYYLRFTTKDYKSGENSGTCFATVLYPKTKSAPVVNIKCMDTKDQKQIEEEDNRLYQKIRHQTKPITGNNIPDSYGNIEPALEPVWALAVAGSSYIMWEKSTENLGYFMAQVKSVKQWIRNDDYTEFDYTVLLHEIPTQEIISCHMRLTWLPGHPLKVKYFCASDDQGLKDGSGMESGSAAEILPERGANF</sequence>
<keyword evidence="7" id="KW-1185">Reference proteome</keyword>
<dbReference type="InterPro" id="IPR049897">
    <property type="entry name" value="CYSTATIN_LXN"/>
</dbReference>
<evidence type="ECO:0000259" key="5">
    <source>
        <dbReference type="PROSITE" id="PS52033"/>
    </source>
</evidence>
<evidence type="ECO:0000313" key="6">
    <source>
        <dbReference type="EMBL" id="PKU40725.1"/>
    </source>
</evidence>
<feature type="domain" description="Cystatin LXN-type" evidence="5">
    <location>
        <begin position="524"/>
        <end position="628"/>
    </location>
</feature>
<reference evidence="7" key="1">
    <citation type="submission" date="2017-11" db="EMBL/GenBank/DDBJ databases">
        <authorList>
            <person name="Lima N.C."/>
            <person name="Parody-Merino A.M."/>
            <person name="Battley P.F."/>
            <person name="Fidler A.E."/>
            <person name="Prosdocimi F."/>
        </authorList>
    </citation>
    <scope>NUCLEOTIDE SEQUENCE [LARGE SCALE GENOMIC DNA]</scope>
</reference>
<reference evidence="7" key="2">
    <citation type="submission" date="2017-12" db="EMBL/GenBank/DDBJ databases">
        <title>Genome sequence of the Bar-tailed Godwit (Limosa lapponica baueri).</title>
        <authorList>
            <person name="Lima N.C.B."/>
            <person name="Parody-Merino A.M."/>
            <person name="Battley P.F."/>
            <person name="Fidler A.E."/>
            <person name="Prosdocimi F."/>
        </authorList>
    </citation>
    <scope>NUCLEOTIDE SEQUENCE [LARGE SCALE GENOMIC DNA]</scope>
</reference>
<dbReference type="Proteomes" id="UP000233556">
    <property type="component" value="Unassembled WGS sequence"/>
</dbReference>
<dbReference type="InterPro" id="IPR043502">
    <property type="entry name" value="DNA/RNA_pol_sf"/>
</dbReference>
<dbReference type="PANTHER" id="PTHR28591:SF2">
    <property type="entry name" value="RETINOIC ACID RECEPTOR RESPONDER PROTEIN 1"/>
    <property type="match status" value="1"/>
</dbReference>
<protein>
    <recommendedName>
        <fullName evidence="5">Cystatin LXN-type domain-containing protein</fullName>
    </recommendedName>
</protein>
<evidence type="ECO:0000256" key="3">
    <source>
        <dbReference type="ARBA" id="ARBA00022737"/>
    </source>
</evidence>
<dbReference type="InterPro" id="IPR046350">
    <property type="entry name" value="Cystatin_sf"/>
</dbReference>
<dbReference type="SUPFAM" id="SSF54403">
    <property type="entry name" value="Cystatin/monellin"/>
    <property type="match status" value="2"/>
</dbReference>
<evidence type="ECO:0000256" key="1">
    <source>
        <dbReference type="ARBA" id="ARBA00010083"/>
    </source>
</evidence>
<dbReference type="PANTHER" id="PTHR28591">
    <property type="entry name" value="LATEXIN"/>
    <property type="match status" value="1"/>
</dbReference>
<dbReference type="Pfam" id="PF06907">
    <property type="entry name" value="LXN"/>
    <property type="match status" value="1"/>
</dbReference>
<accession>A0A2I0U3Y5</accession>
<dbReference type="Pfam" id="PF00078">
    <property type="entry name" value="RVT_1"/>
    <property type="match status" value="1"/>
</dbReference>
<proteinExistence type="inferred from homology"/>
<evidence type="ECO:0000256" key="2">
    <source>
        <dbReference type="ARBA" id="ARBA00022690"/>
    </source>
</evidence>
<dbReference type="InterPro" id="IPR009684">
    <property type="entry name" value="Latexin"/>
</dbReference>
<dbReference type="OrthoDB" id="9254763at2759"/>
<keyword evidence="2 4" id="KW-0646">Protease inhibitor</keyword>
<dbReference type="GO" id="GO:0008191">
    <property type="term" value="F:metalloendopeptidase inhibitor activity"/>
    <property type="evidence" value="ECO:0007669"/>
    <property type="project" value="UniProtKB-UniRule"/>
</dbReference>
<dbReference type="GO" id="GO:0005615">
    <property type="term" value="C:extracellular space"/>
    <property type="evidence" value="ECO:0007669"/>
    <property type="project" value="TreeGrafter"/>
</dbReference>
<dbReference type="EMBL" id="KZ506216">
    <property type="protein sequence ID" value="PKU40725.1"/>
    <property type="molecule type" value="Genomic_DNA"/>
</dbReference>